<dbReference type="GO" id="GO:0009331">
    <property type="term" value="C:glycerol-3-phosphate dehydrogenase (FAD) complex"/>
    <property type="evidence" value="ECO:0007669"/>
    <property type="project" value="UniProtKB-UniRule"/>
</dbReference>
<keyword evidence="8" id="KW-0274">FAD</keyword>
<keyword evidence="15" id="KW-1185">Reference proteome</keyword>
<dbReference type="GO" id="GO:0006071">
    <property type="term" value="P:glycerol metabolic process"/>
    <property type="evidence" value="ECO:0007669"/>
    <property type="project" value="UniProtKB-KW"/>
</dbReference>
<evidence type="ECO:0000256" key="11">
    <source>
        <dbReference type="RuleBase" id="RU361217"/>
    </source>
</evidence>
<dbReference type="SUPFAM" id="SSF54373">
    <property type="entry name" value="FAD-linked reductases, C-terminal domain"/>
    <property type="match status" value="1"/>
</dbReference>
<dbReference type="Gene3D" id="3.50.50.60">
    <property type="entry name" value="FAD/NAD(P)-binding domain"/>
    <property type="match status" value="1"/>
</dbReference>
<evidence type="ECO:0000256" key="8">
    <source>
        <dbReference type="ARBA" id="ARBA00022827"/>
    </source>
</evidence>
<dbReference type="InterPro" id="IPR036188">
    <property type="entry name" value="FAD/NAD-bd_sf"/>
</dbReference>
<dbReference type="PANTHER" id="PTHR11985">
    <property type="entry name" value="GLYCEROL-3-PHOSPHATE DEHYDROGENASE"/>
    <property type="match status" value="1"/>
</dbReference>
<keyword evidence="9 11" id="KW-0560">Oxidoreductase</keyword>
<evidence type="ECO:0000313" key="15">
    <source>
        <dbReference type="Proteomes" id="UP000198677"/>
    </source>
</evidence>
<dbReference type="EC" id="1.1.5.3" evidence="4 11"/>
<dbReference type="RefSeq" id="WP_027500251.1">
    <property type="nucleotide sequence ID" value="NZ_FOAW01000025.1"/>
</dbReference>
<proteinExistence type="inferred from homology"/>
<dbReference type="FunFam" id="1.10.8.870:FF:000003">
    <property type="entry name" value="Glycerol-3-phosphate dehydrogenase"/>
    <property type="match status" value="1"/>
</dbReference>
<comment type="similarity">
    <text evidence="3 11">Belongs to the FAD-dependent glycerol-3-phosphate dehydrogenase family.</text>
</comment>
<keyword evidence="6 11" id="KW-0285">Flavoprotein</keyword>
<feature type="domain" description="FAD dependent oxidoreductase" evidence="12">
    <location>
        <begin position="28"/>
        <end position="376"/>
    </location>
</feature>
<evidence type="ECO:0000256" key="9">
    <source>
        <dbReference type="ARBA" id="ARBA00023002"/>
    </source>
</evidence>
<dbReference type="Gene3D" id="3.30.9.10">
    <property type="entry name" value="D-Amino Acid Oxidase, subunit A, domain 2"/>
    <property type="match status" value="1"/>
</dbReference>
<evidence type="ECO:0000256" key="6">
    <source>
        <dbReference type="ARBA" id="ARBA00022630"/>
    </source>
</evidence>
<dbReference type="Pfam" id="PF01266">
    <property type="entry name" value="DAO"/>
    <property type="match status" value="1"/>
</dbReference>
<protein>
    <recommendedName>
        <fullName evidence="4 11">Glycerol-3-phosphate dehydrogenase</fullName>
        <ecNumber evidence="4 11">1.1.5.3</ecNumber>
    </recommendedName>
</protein>
<evidence type="ECO:0000256" key="2">
    <source>
        <dbReference type="ARBA" id="ARBA00004496"/>
    </source>
</evidence>
<evidence type="ECO:0000259" key="12">
    <source>
        <dbReference type="Pfam" id="PF01266"/>
    </source>
</evidence>
<dbReference type="Proteomes" id="UP000198677">
    <property type="component" value="Unassembled WGS sequence"/>
</dbReference>
<dbReference type="GO" id="GO:0004368">
    <property type="term" value="F:glycerol-3-phosphate dehydrogenase (quinone) activity"/>
    <property type="evidence" value="ECO:0007669"/>
    <property type="project" value="UniProtKB-EC"/>
</dbReference>
<reference evidence="15" key="1">
    <citation type="submission" date="2016-10" db="EMBL/GenBank/DDBJ databases">
        <authorList>
            <person name="Varghese N."/>
            <person name="Submissions S."/>
        </authorList>
    </citation>
    <scope>NUCLEOTIDE SEQUENCE [LARGE SCALE GENOMIC DNA]</scope>
    <source>
        <strain evidence="15">DSM 44675</strain>
    </source>
</reference>
<feature type="domain" description="Alpha-glycerophosphate oxidase C-terminal" evidence="13">
    <location>
        <begin position="404"/>
        <end position="528"/>
    </location>
</feature>
<comment type="subcellular location">
    <subcellularLocation>
        <location evidence="2">Cytoplasm</location>
    </subcellularLocation>
</comment>
<evidence type="ECO:0000259" key="13">
    <source>
        <dbReference type="Pfam" id="PF16901"/>
    </source>
</evidence>
<dbReference type="InterPro" id="IPR006076">
    <property type="entry name" value="FAD-dep_OxRdtase"/>
</dbReference>
<dbReference type="Gene3D" id="1.10.8.870">
    <property type="entry name" value="Alpha-glycerophosphate oxidase, cap domain"/>
    <property type="match status" value="1"/>
</dbReference>
<evidence type="ECO:0000256" key="4">
    <source>
        <dbReference type="ARBA" id="ARBA00013029"/>
    </source>
</evidence>
<dbReference type="InterPro" id="IPR031656">
    <property type="entry name" value="DAO_C"/>
</dbReference>
<dbReference type="OrthoDB" id="9766796at2"/>
<evidence type="ECO:0000256" key="3">
    <source>
        <dbReference type="ARBA" id="ARBA00007330"/>
    </source>
</evidence>
<comment type="catalytic activity">
    <reaction evidence="10 11">
        <text>a quinone + sn-glycerol 3-phosphate = dihydroxyacetone phosphate + a quinol</text>
        <dbReference type="Rhea" id="RHEA:18977"/>
        <dbReference type="ChEBI" id="CHEBI:24646"/>
        <dbReference type="ChEBI" id="CHEBI:57597"/>
        <dbReference type="ChEBI" id="CHEBI:57642"/>
        <dbReference type="ChEBI" id="CHEBI:132124"/>
        <dbReference type="EC" id="1.1.5.3"/>
    </reaction>
</comment>
<comment type="cofactor">
    <cofactor evidence="1 11">
        <name>FAD</name>
        <dbReference type="ChEBI" id="CHEBI:57692"/>
    </cofactor>
</comment>
<name>A0A1H7W5R8_9NOCA</name>
<evidence type="ECO:0000313" key="14">
    <source>
        <dbReference type="EMBL" id="SEM16843.1"/>
    </source>
</evidence>
<sequence>MSKQSGAQFLGPQQRKDAWDQLGSEQFDIVVVGGGVVGSGIALDAATRGLRVALVEARDYASGTSSRSSKMFHGGLRYLEQLEFGLVREALRERELSLSTLAPHLVKPLQFLFPITHRVWERPYMAAGIFLYDTMGGAKSVPAQKHLTRSGALRLSPGLKRSSMVGGIRYYDTVVDDARHTMTVARTAAHYGAVVRTSTQVVGFLREADRVSGVRVRDSEDGSTTEVRGHVVINATGVWTDEIQALSNQRGRFRVRASKGVHIVVPRDRIVSEAAIILRTEKSVLFVIPWGNHWIIGTTDTDWNLDLAHPAATKADIDYILGHVNKVLVTPLTHDDIDGVYAGLRPLLAGESDETSKLSREHAVARVAPGLVAIAGGKYTTYRVMAEDAVDMASEDIPARVAPSITEKVPLVGADGYFALVNQTTAVGQQYGLHPYRVKHLLDRYGSLIHEVLDLAAETPELLQPITDAPDYLQVEAVYAAAAEGALHLEDILARRTRISIEYAHRGVNCAEQVAQLVAPVLGWDAATVDREVETYRARVEAEVHSQAEPDDSSADALRAAAPEARAEILEPVPISR</sequence>
<organism evidence="14 15">
    <name type="scientific">Rhodococcus maanshanensis</name>
    <dbReference type="NCBI Taxonomy" id="183556"/>
    <lineage>
        <taxon>Bacteria</taxon>
        <taxon>Bacillati</taxon>
        <taxon>Actinomycetota</taxon>
        <taxon>Actinomycetes</taxon>
        <taxon>Mycobacteriales</taxon>
        <taxon>Nocardiaceae</taxon>
        <taxon>Rhodococcus</taxon>
    </lineage>
</organism>
<evidence type="ECO:0000256" key="1">
    <source>
        <dbReference type="ARBA" id="ARBA00001974"/>
    </source>
</evidence>
<keyword evidence="5" id="KW-0963">Cytoplasm</keyword>
<keyword evidence="7" id="KW-0319">Glycerol metabolism</keyword>
<gene>
    <name evidence="14" type="ORF">SAMN05444583_1252</name>
</gene>
<dbReference type="PROSITE" id="PS00977">
    <property type="entry name" value="FAD_G3PDH_1"/>
    <property type="match status" value="1"/>
</dbReference>
<dbReference type="InterPro" id="IPR000447">
    <property type="entry name" value="G3P_DH_FAD-dep"/>
</dbReference>
<dbReference type="AlphaFoldDB" id="A0A1H7W5R8"/>
<dbReference type="Pfam" id="PF16901">
    <property type="entry name" value="DAO_C"/>
    <property type="match status" value="1"/>
</dbReference>
<dbReference type="GO" id="GO:0046168">
    <property type="term" value="P:glycerol-3-phosphate catabolic process"/>
    <property type="evidence" value="ECO:0007669"/>
    <property type="project" value="TreeGrafter"/>
</dbReference>
<dbReference type="SUPFAM" id="SSF51905">
    <property type="entry name" value="FAD/NAD(P)-binding domain"/>
    <property type="match status" value="1"/>
</dbReference>
<dbReference type="EMBL" id="FOAW01000025">
    <property type="protein sequence ID" value="SEM16843.1"/>
    <property type="molecule type" value="Genomic_DNA"/>
</dbReference>
<evidence type="ECO:0000256" key="7">
    <source>
        <dbReference type="ARBA" id="ARBA00022798"/>
    </source>
</evidence>
<dbReference type="InterPro" id="IPR038299">
    <property type="entry name" value="DAO_C_sf"/>
</dbReference>
<dbReference type="PRINTS" id="PR01001">
    <property type="entry name" value="FADG3PDH"/>
</dbReference>
<dbReference type="PANTHER" id="PTHR11985:SF31">
    <property type="entry name" value="GLYCEROL-3-PHOSPHATE DEHYDROGENASE 2"/>
    <property type="match status" value="1"/>
</dbReference>
<dbReference type="PROSITE" id="PS00978">
    <property type="entry name" value="FAD_G3PDH_2"/>
    <property type="match status" value="1"/>
</dbReference>
<dbReference type="NCBIfam" id="NF008899">
    <property type="entry name" value="PRK12266.1"/>
    <property type="match status" value="1"/>
</dbReference>
<accession>A0A1H7W5R8</accession>
<evidence type="ECO:0000256" key="5">
    <source>
        <dbReference type="ARBA" id="ARBA00022490"/>
    </source>
</evidence>
<evidence type="ECO:0000256" key="10">
    <source>
        <dbReference type="ARBA" id="ARBA00049055"/>
    </source>
</evidence>